<accession>A0A1F8C3S2</accession>
<feature type="domain" description="Ribbon-helix-helix protein CopG" evidence="1">
    <location>
        <begin position="3"/>
        <end position="42"/>
    </location>
</feature>
<proteinExistence type="predicted"/>
<evidence type="ECO:0000259" key="1">
    <source>
        <dbReference type="Pfam" id="PF01402"/>
    </source>
</evidence>
<dbReference type="InterPro" id="IPR010985">
    <property type="entry name" value="Ribbon_hlx_hlx"/>
</dbReference>
<dbReference type="SUPFAM" id="SSF47598">
    <property type="entry name" value="Ribbon-helix-helix"/>
    <property type="match status" value="1"/>
</dbReference>
<evidence type="ECO:0000313" key="2">
    <source>
        <dbReference type="EMBL" id="OGM70318.1"/>
    </source>
</evidence>
<dbReference type="EMBL" id="MGHL01000006">
    <property type="protein sequence ID" value="OGM70318.1"/>
    <property type="molecule type" value="Genomic_DNA"/>
</dbReference>
<organism evidence="2 3">
    <name type="scientific">Candidatus Woesebacteria bacterium RIFCSPLOWO2_01_FULL_44_14</name>
    <dbReference type="NCBI Taxonomy" id="1802525"/>
    <lineage>
        <taxon>Bacteria</taxon>
        <taxon>Candidatus Woeseibacteriota</taxon>
    </lineage>
</organism>
<dbReference type="CDD" id="cd22231">
    <property type="entry name" value="RHH_NikR_HicB-like"/>
    <property type="match status" value="1"/>
</dbReference>
<protein>
    <recommendedName>
        <fullName evidence="1">Ribbon-helix-helix protein CopG domain-containing protein</fullName>
    </recommendedName>
</protein>
<sequence>MQTVNISLPTKLAGKLDQVVDKEGYASRSEFVRSLLRFYLLTQRSEVIFKPFKKVSLSKIKREMKATGQYNEKFIESVIGGLSKSSVYAPN</sequence>
<dbReference type="GO" id="GO:0006355">
    <property type="term" value="P:regulation of DNA-templated transcription"/>
    <property type="evidence" value="ECO:0007669"/>
    <property type="project" value="InterPro"/>
</dbReference>
<reference evidence="2 3" key="1">
    <citation type="journal article" date="2016" name="Nat. Commun.">
        <title>Thousands of microbial genomes shed light on interconnected biogeochemical processes in an aquifer system.</title>
        <authorList>
            <person name="Anantharaman K."/>
            <person name="Brown C.T."/>
            <person name="Hug L.A."/>
            <person name="Sharon I."/>
            <person name="Castelle C.J."/>
            <person name="Probst A.J."/>
            <person name="Thomas B.C."/>
            <person name="Singh A."/>
            <person name="Wilkins M.J."/>
            <person name="Karaoz U."/>
            <person name="Brodie E.L."/>
            <person name="Williams K.H."/>
            <person name="Hubbard S.S."/>
            <person name="Banfield J.F."/>
        </authorList>
    </citation>
    <scope>NUCLEOTIDE SEQUENCE [LARGE SCALE GENOMIC DNA]</scope>
</reference>
<dbReference type="Pfam" id="PF01402">
    <property type="entry name" value="RHH_1"/>
    <property type="match status" value="1"/>
</dbReference>
<dbReference type="InterPro" id="IPR013321">
    <property type="entry name" value="Arc_rbn_hlx_hlx"/>
</dbReference>
<dbReference type="Gene3D" id="1.10.1220.10">
    <property type="entry name" value="Met repressor-like"/>
    <property type="match status" value="1"/>
</dbReference>
<dbReference type="AlphaFoldDB" id="A0A1F8C3S2"/>
<dbReference type="InterPro" id="IPR002145">
    <property type="entry name" value="CopG"/>
</dbReference>
<name>A0A1F8C3S2_9BACT</name>
<evidence type="ECO:0000313" key="3">
    <source>
        <dbReference type="Proteomes" id="UP000178429"/>
    </source>
</evidence>
<dbReference type="Proteomes" id="UP000178429">
    <property type="component" value="Unassembled WGS sequence"/>
</dbReference>
<comment type="caution">
    <text evidence="2">The sequence shown here is derived from an EMBL/GenBank/DDBJ whole genome shotgun (WGS) entry which is preliminary data.</text>
</comment>
<gene>
    <name evidence="2" type="ORF">A2975_04595</name>
</gene>
<dbReference type="STRING" id="1802525.A2975_04595"/>